<gene>
    <name evidence="5" type="ORF">C4F51_05900</name>
</gene>
<dbReference type="EMBL" id="PRDL01000001">
    <property type="protein sequence ID" value="MBE8716721.1"/>
    <property type="molecule type" value="Genomic_DNA"/>
</dbReference>
<protein>
    <submittedName>
        <fullName evidence="5">RNA pseudouridine synthase</fullName>
    </submittedName>
</protein>
<dbReference type="PANTHER" id="PTHR21600:SF91">
    <property type="entry name" value="DUAL-SPECIFICITY RNA PSEUDOURIDINE SYNTHASE RLUA"/>
    <property type="match status" value="1"/>
</dbReference>
<keyword evidence="6" id="KW-1185">Reference proteome</keyword>
<keyword evidence="2" id="KW-0819">tRNA processing</keyword>
<reference evidence="5" key="1">
    <citation type="submission" date="2018-07" db="EMBL/GenBank/DDBJ databases">
        <title>Genome assembly of strain Ka43.</title>
        <authorList>
            <person name="Kukolya J."/>
            <person name="Nagy I."/>
            <person name="Horvath B."/>
            <person name="Toth A."/>
        </authorList>
    </citation>
    <scope>NUCLEOTIDE SEQUENCE</scope>
    <source>
        <strain evidence="5">KB43</strain>
    </source>
</reference>
<keyword evidence="3" id="KW-0413">Isomerase</keyword>
<dbReference type="InterPro" id="IPR050188">
    <property type="entry name" value="RluA_PseudoU_synthase"/>
</dbReference>
<dbReference type="Gene3D" id="3.30.2350.10">
    <property type="entry name" value="Pseudouridine synthase"/>
    <property type="match status" value="1"/>
</dbReference>
<dbReference type="InterPro" id="IPR006145">
    <property type="entry name" value="PsdUridine_synth_RsuA/RluA"/>
</dbReference>
<evidence type="ECO:0000313" key="5">
    <source>
        <dbReference type="EMBL" id="MBE8716721.1"/>
    </source>
</evidence>
<dbReference type="GO" id="GO:0140098">
    <property type="term" value="F:catalytic activity, acting on RNA"/>
    <property type="evidence" value="ECO:0007669"/>
    <property type="project" value="UniProtKB-ARBA"/>
</dbReference>
<name>A0A928V4I0_9GAMM</name>
<comment type="similarity">
    <text evidence="1">Belongs to the pseudouridine synthase RluA family.</text>
</comment>
<dbReference type="Proteomes" id="UP000652567">
    <property type="component" value="Unassembled WGS sequence"/>
</dbReference>
<evidence type="ECO:0000256" key="1">
    <source>
        <dbReference type="ARBA" id="ARBA00010876"/>
    </source>
</evidence>
<proteinExistence type="inferred from homology"/>
<feature type="domain" description="Pseudouridine synthase RsuA/RluA-like" evidence="4">
    <location>
        <begin position="36"/>
        <end position="182"/>
    </location>
</feature>
<dbReference type="CDD" id="cd02869">
    <property type="entry name" value="PseudoU_synth_RluA_like"/>
    <property type="match status" value="1"/>
</dbReference>
<dbReference type="GO" id="GO:0009982">
    <property type="term" value="F:pseudouridine synthase activity"/>
    <property type="evidence" value="ECO:0007669"/>
    <property type="project" value="InterPro"/>
</dbReference>
<dbReference type="PANTHER" id="PTHR21600">
    <property type="entry name" value="MITOCHONDRIAL RNA PSEUDOURIDINE SYNTHASE"/>
    <property type="match status" value="1"/>
</dbReference>
<accession>A0A928V4I0</accession>
<dbReference type="GO" id="GO:0008033">
    <property type="term" value="P:tRNA processing"/>
    <property type="evidence" value="ECO:0007669"/>
    <property type="project" value="UniProtKB-KW"/>
</dbReference>
<dbReference type="InterPro" id="IPR020103">
    <property type="entry name" value="PsdUridine_synth_cat_dom_sf"/>
</dbReference>
<evidence type="ECO:0000313" key="6">
    <source>
        <dbReference type="Proteomes" id="UP000652567"/>
    </source>
</evidence>
<comment type="caution">
    <text evidence="5">The sequence shown here is derived from an EMBL/GenBank/DDBJ whole genome shotgun (WGS) entry which is preliminary data.</text>
</comment>
<dbReference type="SUPFAM" id="SSF55120">
    <property type="entry name" value="Pseudouridine synthase"/>
    <property type="match status" value="1"/>
</dbReference>
<dbReference type="RefSeq" id="WP_193908019.1">
    <property type="nucleotide sequence ID" value="NZ_PRDL01000001.1"/>
</dbReference>
<dbReference type="GO" id="GO:0003723">
    <property type="term" value="F:RNA binding"/>
    <property type="evidence" value="ECO:0007669"/>
    <property type="project" value="InterPro"/>
</dbReference>
<sequence length="233" mass="25443">MKAPLAPATAAPAADELAVLPVCHEAIRILQQEATFLLIDKPAGLLSVPGRNPQNRDSVAVRLQQAFAGASIVHRLDFDTSGVMVIPLTKAALSSISKAFQQRVVEKHYTAVVAGLLQQDSGEINLPIASDAENRPKYKICQQTGKPSLTHYHVLARDEKAQTTRVLLKPVTGRSHQLRLHLWAIGHPILGCSFYHNDWSAEAADRLLLHATELKFPHPISGETLRGWAPPAF</sequence>
<evidence type="ECO:0000256" key="2">
    <source>
        <dbReference type="ARBA" id="ARBA00022694"/>
    </source>
</evidence>
<evidence type="ECO:0000256" key="3">
    <source>
        <dbReference type="ARBA" id="ARBA00023235"/>
    </source>
</evidence>
<dbReference type="AlphaFoldDB" id="A0A928V4I0"/>
<evidence type="ECO:0000259" key="4">
    <source>
        <dbReference type="Pfam" id="PF00849"/>
    </source>
</evidence>
<organism evidence="5 6">
    <name type="scientific">Cellvibrio polysaccharolyticus</name>
    <dbReference type="NCBI Taxonomy" id="2082724"/>
    <lineage>
        <taxon>Bacteria</taxon>
        <taxon>Pseudomonadati</taxon>
        <taxon>Pseudomonadota</taxon>
        <taxon>Gammaproteobacteria</taxon>
        <taxon>Cellvibrionales</taxon>
        <taxon>Cellvibrionaceae</taxon>
        <taxon>Cellvibrio</taxon>
    </lineage>
</organism>
<dbReference type="GO" id="GO:0000455">
    <property type="term" value="P:enzyme-directed rRNA pseudouridine synthesis"/>
    <property type="evidence" value="ECO:0007669"/>
    <property type="project" value="TreeGrafter"/>
</dbReference>
<dbReference type="Pfam" id="PF00849">
    <property type="entry name" value="PseudoU_synth_2"/>
    <property type="match status" value="1"/>
</dbReference>